<keyword evidence="3" id="KW-1185">Reference proteome</keyword>
<dbReference type="AlphaFoldDB" id="A0A8J3Z512"/>
<sequence length="146" mass="15359">MSAHFRAALLLVAAGLVAAVVALPLPSLTISDPLLDGGTEGFNRDDRVMAVVIAVIAAVVLLAAVLRKPVLLSWALLPVAVFTAWAVLIGVDIEFDTAFLASELVARLNESRSLAAGSWLTGVGLLLVTAGLAVPLLERWRVRTIR</sequence>
<feature type="transmembrane region" description="Helical" evidence="1">
    <location>
        <begin position="47"/>
        <end position="66"/>
    </location>
</feature>
<evidence type="ECO:0000313" key="2">
    <source>
        <dbReference type="EMBL" id="GIJ56557.1"/>
    </source>
</evidence>
<evidence type="ECO:0000313" key="3">
    <source>
        <dbReference type="Proteomes" id="UP000612585"/>
    </source>
</evidence>
<dbReference type="RefSeq" id="WP_203995089.1">
    <property type="nucleotide sequence ID" value="NZ_BOPG01000024.1"/>
</dbReference>
<keyword evidence="1" id="KW-0472">Membrane</keyword>
<gene>
    <name evidence="2" type="ORF">Vau01_040730</name>
</gene>
<reference evidence="2" key="1">
    <citation type="submission" date="2021-01" db="EMBL/GenBank/DDBJ databases">
        <title>Whole genome shotgun sequence of Virgisporangium aurantiacum NBRC 16421.</title>
        <authorList>
            <person name="Komaki H."/>
            <person name="Tamura T."/>
        </authorList>
    </citation>
    <scope>NUCLEOTIDE SEQUENCE</scope>
    <source>
        <strain evidence="2">NBRC 16421</strain>
    </source>
</reference>
<keyword evidence="1" id="KW-0812">Transmembrane</keyword>
<organism evidence="2 3">
    <name type="scientific">Virgisporangium aurantiacum</name>
    <dbReference type="NCBI Taxonomy" id="175570"/>
    <lineage>
        <taxon>Bacteria</taxon>
        <taxon>Bacillati</taxon>
        <taxon>Actinomycetota</taxon>
        <taxon>Actinomycetes</taxon>
        <taxon>Micromonosporales</taxon>
        <taxon>Micromonosporaceae</taxon>
        <taxon>Virgisporangium</taxon>
    </lineage>
</organism>
<feature type="transmembrane region" description="Helical" evidence="1">
    <location>
        <begin position="113"/>
        <end position="137"/>
    </location>
</feature>
<dbReference type="Proteomes" id="UP000612585">
    <property type="component" value="Unassembled WGS sequence"/>
</dbReference>
<feature type="transmembrane region" description="Helical" evidence="1">
    <location>
        <begin position="71"/>
        <end position="93"/>
    </location>
</feature>
<dbReference type="EMBL" id="BOPG01000024">
    <property type="protein sequence ID" value="GIJ56557.1"/>
    <property type="molecule type" value="Genomic_DNA"/>
</dbReference>
<comment type="caution">
    <text evidence="2">The sequence shown here is derived from an EMBL/GenBank/DDBJ whole genome shotgun (WGS) entry which is preliminary data.</text>
</comment>
<protein>
    <submittedName>
        <fullName evidence="2">Uncharacterized protein</fullName>
    </submittedName>
</protein>
<name>A0A8J3Z512_9ACTN</name>
<keyword evidence="1" id="KW-1133">Transmembrane helix</keyword>
<accession>A0A8J3Z512</accession>
<proteinExistence type="predicted"/>
<evidence type="ECO:0000256" key="1">
    <source>
        <dbReference type="SAM" id="Phobius"/>
    </source>
</evidence>